<name>A0ABR7VFA9_9FLAO</name>
<dbReference type="RefSeq" id="WP_188315464.1">
    <property type="nucleotide sequence ID" value="NZ_JABTCG010000007.1"/>
</dbReference>
<feature type="domain" description="DUF4174" evidence="2">
    <location>
        <begin position="37"/>
        <end position="151"/>
    </location>
</feature>
<reference evidence="3 4" key="1">
    <citation type="submission" date="2020-05" db="EMBL/GenBank/DDBJ databases">
        <title>The draft genome sequence of Maribacter arenosus CAU 1321.</title>
        <authorList>
            <person name="Mu L."/>
        </authorList>
    </citation>
    <scope>NUCLEOTIDE SEQUENCE [LARGE SCALE GENOMIC DNA]</scope>
    <source>
        <strain evidence="3 4">CAU 1321</strain>
    </source>
</reference>
<accession>A0ABR7VFA9</accession>
<evidence type="ECO:0000313" key="4">
    <source>
        <dbReference type="Proteomes" id="UP000598350"/>
    </source>
</evidence>
<dbReference type="EMBL" id="JABTCG010000007">
    <property type="protein sequence ID" value="MBD0852338.1"/>
    <property type="molecule type" value="Genomic_DNA"/>
</dbReference>
<keyword evidence="4" id="KW-1185">Reference proteome</keyword>
<comment type="caution">
    <text evidence="3">The sequence shown here is derived from an EMBL/GenBank/DDBJ whole genome shotgun (WGS) entry which is preliminary data.</text>
</comment>
<sequence length="158" mass="18298">MAFFVNLGFGYFTNMQYLNNIWLLTVILISTTTMAQNLDDYKWENRILLLKVSDFSSGELKEQLKTLQHHPVELRNRDILIFIVTDDAVLDTLKRKTALKSRQIIEAYGLKDFQGLILIGKDGGVKMKERFVVDPKAIFSLIDSMPMRQAEMKHSKKQ</sequence>
<evidence type="ECO:0000256" key="1">
    <source>
        <dbReference type="ARBA" id="ARBA00022729"/>
    </source>
</evidence>
<dbReference type="InterPro" id="IPR025232">
    <property type="entry name" value="DUF4174"/>
</dbReference>
<gene>
    <name evidence="3" type="ORF">HPE63_16775</name>
</gene>
<organism evidence="3 4">
    <name type="scientific">Maribacter arenosus</name>
    <dbReference type="NCBI Taxonomy" id="1854708"/>
    <lineage>
        <taxon>Bacteria</taxon>
        <taxon>Pseudomonadati</taxon>
        <taxon>Bacteroidota</taxon>
        <taxon>Flavobacteriia</taxon>
        <taxon>Flavobacteriales</taxon>
        <taxon>Flavobacteriaceae</taxon>
        <taxon>Maribacter</taxon>
    </lineage>
</organism>
<dbReference type="Pfam" id="PF13778">
    <property type="entry name" value="DUF4174"/>
    <property type="match status" value="1"/>
</dbReference>
<protein>
    <submittedName>
        <fullName evidence="3">DUF4174 domain-containing protein</fullName>
    </submittedName>
</protein>
<evidence type="ECO:0000259" key="2">
    <source>
        <dbReference type="Pfam" id="PF13778"/>
    </source>
</evidence>
<dbReference type="Proteomes" id="UP000598350">
    <property type="component" value="Unassembled WGS sequence"/>
</dbReference>
<proteinExistence type="predicted"/>
<evidence type="ECO:0000313" key="3">
    <source>
        <dbReference type="EMBL" id="MBD0852338.1"/>
    </source>
</evidence>
<keyword evidence="1" id="KW-0732">Signal</keyword>